<comment type="subcellular location">
    <subcellularLocation>
        <location evidence="1">Membrane</location>
        <topology evidence="1">Multi-pass membrane protein</topology>
    </subcellularLocation>
</comment>
<dbReference type="Pfam" id="PF20684">
    <property type="entry name" value="Fung_rhodopsin"/>
    <property type="match status" value="1"/>
</dbReference>
<evidence type="ECO:0000256" key="1">
    <source>
        <dbReference type="ARBA" id="ARBA00004141"/>
    </source>
</evidence>
<evidence type="ECO:0000256" key="5">
    <source>
        <dbReference type="ARBA" id="ARBA00038359"/>
    </source>
</evidence>
<comment type="caution">
    <text evidence="9">The sequence shown here is derived from an EMBL/GenBank/DDBJ whole genome shotgun (WGS) entry which is preliminary data.</text>
</comment>
<organism evidence="9 10">
    <name type="scientific">Podospora appendiculata</name>
    <dbReference type="NCBI Taxonomy" id="314037"/>
    <lineage>
        <taxon>Eukaryota</taxon>
        <taxon>Fungi</taxon>
        <taxon>Dikarya</taxon>
        <taxon>Ascomycota</taxon>
        <taxon>Pezizomycotina</taxon>
        <taxon>Sordariomycetes</taxon>
        <taxon>Sordariomycetidae</taxon>
        <taxon>Sordariales</taxon>
        <taxon>Podosporaceae</taxon>
        <taxon>Podospora</taxon>
    </lineage>
</organism>
<keyword evidence="3 7" id="KW-1133">Transmembrane helix</keyword>
<keyword evidence="10" id="KW-1185">Reference proteome</keyword>
<proteinExistence type="inferred from homology"/>
<evidence type="ECO:0000256" key="7">
    <source>
        <dbReference type="SAM" id="Phobius"/>
    </source>
</evidence>
<accession>A0AAE0XH13</accession>
<feature type="transmembrane region" description="Helical" evidence="7">
    <location>
        <begin position="152"/>
        <end position="172"/>
    </location>
</feature>
<dbReference type="Gene3D" id="3.10.450.50">
    <property type="match status" value="2"/>
</dbReference>
<dbReference type="GO" id="GO:0016020">
    <property type="term" value="C:membrane"/>
    <property type="evidence" value="ECO:0007669"/>
    <property type="project" value="UniProtKB-SubCell"/>
</dbReference>
<sequence length="661" mass="72648">MSSSSSSADAPAGVTPEQYAPPVVPTAEEWAALSHNNTGPRMNAVIWILVAISACFLGLRVYCKFSRNKGLWWDDIFLVGAWIAITIESAVLSTATTIGYGLHIWDFDLSNMPKLVMYLNVAGTFSLTAAAWSKTSFAITLLRLTHGWHKWVVWFIIVSVNVTMGLSALFPWVTCTPLRKSWDSTMKRNEKIGVAVAMSMGLFAGVTGIIKTSMVPNMLSSDFADGLILFMWGNAESNVTIVAASIPILRVLIRDAASSRRYYKSGQGSDPTRDNSKFTGAKQSHAVVTISGGPLDSQVDMQKQMADDSSDRSILGGDHPGALKTGPNGKIVQTQDFSVRYHTRDAKKDRESDEYEMHDAARYARTGVRPPPKMDNRRRFKAFIDRINRRQWELLGDGVHGQLTYNTHEMSLYELIQYLKHEFAPKTNVTLDIVTVLGGTDTDTDPSDPSDPNSPVAARLRVKTILVQGPYLASSPRKKFEYARHMVAHFTKNKISSITDISAPMHAHPSTAPITPPPSLRPPPPRVSIDMRTFYASYIATINSSRGAPDALAPFCKPAGVVHNGLQLSVERYCRLMGEAFAAIDGLAFEAKTVLVDESAQQMAALIEFSGVPVKPFGGAVPPGGERPVRFAEIVFYWLEQGRISDVLSLVDLESYREQLG</sequence>
<keyword evidence="4 7" id="KW-0472">Membrane</keyword>
<evidence type="ECO:0000256" key="3">
    <source>
        <dbReference type="ARBA" id="ARBA00022989"/>
    </source>
</evidence>
<feature type="region of interest" description="Disordered" evidence="6">
    <location>
        <begin position="1"/>
        <end position="20"/>
    </location>
</feature>
<feature type="transmembrane region" description="Helical" evidence="7">
    <location>
        <begin position="192"/>
        <end position="210"/>
    </location>
</feature>
<evidence type="ECO:0000256" key="2">
    <source>
        <dbReference type="ARBA" id="ARBA00022692"/>
    </source>
</evidence>
<reference evidence="9" key="1">
    <citation type="journal article" date="2023" name="Mol. Phylogenet. Evol.">
        <title>Genome-scale phylogeny and comparative genomics of the fungal order Sordariales.</title>
        <authorList>
            <person name="Hensen N."/>
            <person name="Bonometti L."/>
            <person name="Westerberg I."/>
            <person name="Brannstrom I.O."/>
            <person name="Guillou S."/>
            <person name="Cros-Aarteil S."/>
            <person name="Calhoun S."/>
            <person name="Haridas S."/>
            <person name="Kuo A."/>
            <person name="Mondo S."/>
            <person name="Pangilinan J."/>
            <person name="Riley R."/>
            <person name="LaButti K."/>
            <person name="Andreopoulos B."/>
            <person name="Lipzen A."/>
            <person name="Chen C."/>
            <person name="Yan M."/>
            <person name="Daum C."/>
            <person name="Ng V."/>
            <person name="Clum A."/>
            <person name="Steindorff A."/>
            <person name="Ohm R.A."/>
            <person name="Martin F."/>
            <person name="Silar P."/>
            <person name="Natvig D.O."/>
            <person name="Lalanne C."/>
            <person name="Gautier V."/>
            <person name="Ament-Velasquez S.L."/>
            <person name="Kruys A."/>
            <person name="Hutchinson M.I."/>
            <person name="Powell A.J."/>
            <person name="Barry K."/>
            <person name="Miller A.N."/>
            <person name="Grigoriev I.V."/>
            <person name="Debuchy R."/>
            <person name="Gladieux P."/>
            <person name="Hiltunen Thoren M."/>
            <person name="Johannesson H."/>
        </authorList>
    </citation>
    <scope>NUCLEOTIDE SEQUENCE</scope>
    <source>
        <strain evidence="9">CBS 314.62</strain>
    </source>
</reference>
<dbReference type="InterPro" id="IPR049326">
    <property type="entry name" value="Rhodopsin_dom_fungi"/>
</dbReference>
<dbReference type="SUPFAM" id="SSF54427">
    <property type="entry name" value="NTF2-like"/>
    <property type="match status" value="1"/>
</dbReference>
<evidence type="ECO:0000313" key="9">
    <source>
        <dbReference type="EMBL" id="KAK3693299.1"/>
    </source>
</evidence>
<reference evidence="9" key="2">
    <citation type="submission" date="2023-06" db="EMBL/GenBank/DDBJ databases">
        <authorList>
            <consortium name="Lawrence Berkeley National Laboratory"/>
            <person name="Haridas S."/>
            <person name="Hensen N."/>
            <person name="Bonometti L."/>
            <person name="Westerberg I."/>
            <person name="Brannstrom I.O."/>
            <person name="Guillou S."/>
            <person name="Cros-Aarteil S."/>
            <person name="Calhoun S."/>
            <person name="Kuo A."/>
            <person name="Mondo S."/>
            <person name="Pangilinan J."/>
            <person name="Riley R."/>
            <person name="Labutti K."/>
            <person name="Andreopoulos B."/>
            <person name="Lipzen A."/>
            <person name="Chen C."/>
            <person name="Yanf M."/>
            <person name="Daum C."/>
            <person name="Ng V."/>
            <person name="Clum A."/>
            <person name="Steindorff A."/>
            <person name="Ohm R."/>
            <person name="Martin F."/>
            <person name="Silar P."/>
            <person name="Natvig D."/>
            <person name="Lalanne C."/>
            <person name="Gautier V."/>
            <person name="Ament-Velasquez S.L."/>
            <person name="Kruys A."/>
            <person name="Hutchinson M.I."/>
            <person name="Powell A.J."/>
            <person name="Barry K."/>
            <person name="Miller A.N."/>
            <person name="Grigoriev I.V."/>
            <person name="Debuchy R."/>
            <person name="Gladieux P."/>
            <person name="Thoren M.H."/>
            <person name="Johannesson H."/>
        </authorList>
    </citation>
    <scope>NUCLEOTIDE SEQUENCE</scope>
    <source>
        <strain evidence="9">CBS 314.62</strain>
    </source>
</reference>
<dbReference type="GO" id="GO:0030638">
    <property type="term" value="P:polyketide metabolic process"/>
    <property type="evidence" value="ECO:0007669"/>
    <property type="project" value="InterPro"/>
</dbReference>
<feature type="region of interest" description="Disordered" evidence="6">
    <location>
        <begin position="262"/>
        <end position="283"/>
    </location>
</feature>
<evidence type="ECO:0000259" key="8">
    <source>
        <dbReference type="Pfam" id="PF20684"/>
    </source>
</evidence>
<feature type="transmembrane region" description="Helical" evidence="7">
    <location>
        <begin position="44"/>
        <end position="62"/>
    </location>
</feature>
<protein>
    <recommendedName>
        <fullName evidence="8">Rhodopsin domain-containing protein</fullName>
    </recommendedName>
</protein>
<dbReference type="InterPro" id="IPR032710">
    <property type="entry name" value="NTF2-like_dom_sf"/>
</dbReference>
<comment type="similarity">
    <text evidence="5">Belongs to the SAT4 family.</text>
</comment>
<evidence type="ECO:0000313" key="10">
    <source>
        <dbReference type="Proteomes" id="UP001270362"/>
    </source>
</evidence>
<dbReference type="Proteomes" id="UP001270362">
    <property type="component" value="Unassembled WGS sequence"/>
</dbReference>
<feature type="domain" description="Rhodopsin" evidence="8">
    <location>
        <begin position="59"/>
        <end position="187"/>
    </location>
</feature>
<keyword evidence="2 7" id="KW-0812">Transmembrane</keyword>
<dbReference type="AlphaFoldDB" id="A0AAE0XH13"/>
<name>A0AAE0XH13_9PEZI</name>
<dbReference type="InterPro" id="IPR052337">
    <property type="entry name" value="SAT4-like"/>
</dbReference>
<feature type="transmembrane region" description="Helical" evidence="7">
    <location>
        <begin position="82"/>
        <end position="103"/>
    </location>
</feature>
<dbReference type="PANTHER" id="PTHR33048:SF42">
    <property type="entry name" value="INTEGRAL MEMBRANE PROTEIN"/>
    <property type="match status" value="1"/>
</dbReference>
<dbReference type="EMBL" id="JAULSO010000001">
    <property type="protein sequence ID" value="KAK3693299.1"/>
    <property type="molecule type" value="Genomic_DNA"/>
</dbReference>
<dbReference type="Pfam" id="PF07366">
    <property type="entry name" value="SnoaL"/>
    <property type="match status" value="1"/>
</dbReference>
<evidence type="ECO:0000256" key="6">
    <source>
        <dbReference type="SAM" id="MobiDB-lite"/>
    </source>
</evidence>
<dbReference type="InterPro" id="IPR009959">
    <property type="entry name" value="Cyclase_SnoaL-like"/>
</dbReference>
<evidence type="ECO:0000256" key="4">
    <source>
        <dbReference type="ARBA" id="ARBA00023136"/>
    </source>
</evidence>
<gene>
    <name evidence="9" type="ORF">B0T22DRAFT_369447</name>
</gene>
<dbReference type="PANTHER" id="PTHR33048">
    <property type="entry name" value="PTH11-LIKE INTEGRAL MEMBRANE PROTEIN (AFU_ORTHOLOGUE AFUA_5G11245)"/>
    <property type="match status" value="1"/>
</dbReference>